<dbReference type="CDD" id="cd00483">
    <property type="entry name" value="HPPK"/>
    <property type="match status" value="1"/>
</dbReference>
<dbReference type="NCBIfam" id="TIGR01498">
    <property type="entry name" value="folK"/>
    <property type="match status" value="1"/>
</dbReference>
<dbReference type="PANTHER" id="PTHR43071:SF1">
    <property type="entry name" value="2-AMINO-4-HYDROXY-6-HYDROXYMETHYLDIHYDROPTERIDINE PYROPHOSPHOKINASE"/>
    <property type="match status" value="1"/>
</dbReference>
<comment type="catalytic activity">
    <reaction evidence="1">
        <text>6-hydroxymethyl-7,8-dihydropterin + ATP = (7,8-dihydropterin-6-yl)methyl diphosphate + AMP + H(+)</text>
        <dbReference type="Rhea" id="RHEA:11412"/>
        <dbReference type="ChEBI" id="CHEBI:15378"/>
        <dbReference type="ChEBI" id="CHEBI:30616"/>
        <dbReference type="ChEBI" id="CHEBI:44841"/>
        <dbReference type="ChEBI" id="CHEBI:72950"/>
        <dbReference type="ChEBI" id="CHEBI:456215"/>
        <dbReference type="EC" id="2.7.6.3"/>
    </reaction>
</comment>
<proteinExistence type="predicted"/>
<name>A0ABW7CEU5_9CYAN</name>
<evidence type="ECO:0000256" key="1">
    <source>
        <dbReference type="ARBA" id="ARBA00000198"/>
    </source>
</evidence>
<evidence type="ECO:0000256" key="4">
    <source>
        <dbReference type="ARBA" id="ARBA00022679"/>
    </source>
</evidence>
<keyword evidence="7" id="KW-0067">ATP-binding</keyword>
<evidence type="ECO:0000313" key="11">
    <source>
        <dbReference type="Proteomes" id="UP001604335"/>
    </source>
</evidence>
<dbReference type="GO" id="GO:0003848">
    <property type="term" value="F:2-amino-4-hydroxy-6-hydroxymethyldihydropteridine diphosphokinase activity"/>
    <property type="evidence" value="ECO:0007669"/>
    <property type="project" value="UniProtKB-EC"/>
</dbReference>
<keyword evidence="5" id="KW-0547">Nucleotide-binding</keyword>
<evidence type="ECO:0000259" key="9">
    <source>
        <dbReference type="PROSITE" id="PS00794"/>
    </source>
</evidence>
<dbReference type="SUPFAM" id="SSF55083">
    <property type="entry name" value="6-hydroxymethyl-7,8-dihydropterin pyrophosphokinase, HPPK"/>
    <property type="match status" value="1"/>
</dbReference>
<accession>A0ABW7CEU5</accession>
<dbReference type="EMBL" id="JAZAQF010000070">
    <property type="protein sequence ID" value="MFG3818371.1"/>
    <property type="molecule type" value="Genomic_DNA"/>
</dbReference>
<sequence length="167" mass="17930">MPKHSLPCAIPCAIALGGNLGDVAATFERALAALDATPGIQVTGRSRWYRNPPMGPPQPDFLNGCALLKVALSPEALLDRLQALENEAGRVRTVHWGPRTLDLDLLLYGDRVMQTPRLQVPHPGLGDRAFFAVPLAEIAPDWVEPLTGRAITQIAQTLDCSAVIPLA</sequence>
<dbReference type="Pfam" id="PF01288">
    <property type="entry name" value="HPPK"/>
    <property type="match status" value="1"/>
</dbReference>
<keyword evidence="4 10" id="KW-0808">Transferase</keyword>
<dbReference type="PANTHER" id="PTHR43071">
    <property type="entry name" value="2-AMINO-4-HYDROXY-6-HYDROXYMETHYLDIHYDROPTERIDINE PYROPHOSPHOKINASE"/>
    <property type="match status" value="1"/>
</dbReference>
<evidence type="ECO:0000256" key="8">
    <source>
        <dbReference type="ARBA" id="ARBA00022909"/>
    </source>
</evidence>
<dbReference type="EC" id="2.7.6.3" evidence="3"/>
<evidence type="ECO:0000256" key="7">
    <source>
        <dbReference type="ARBA" id="ARBA00022840"/>
    </source>
</evidence>
<dbReference type="PROSITE" id="PS00794">
    <property type="entry name" value="HPPK"/>
    <property type="match status" value="1"/>
</dbReference>
<evidence type="ECO:0000256" key="3">
    <source>
        <dbReference type="ARBA" id="ARBA00013253"/>
    </source>
</evidence>
<comment type="caution">
    <text evidence="10">The sequence shown here is derived from an EMBL/GenBank/DDBJ whole genome shotgun (WGS) entry which is preliminary data.</text>
</comment>
<dbReference type="RefSeq" id="WP_393013701.1">
    <property type="nucleotide sequence ID" value="NZ_JAZAQF010000070.1"/>
</dbReference>
<evidence type="ECO:0000313" key="10">
    <source>
        <dbReference type="EMBL" id="MFG3818371.1"/>
    </source>
</evidence>
<evidence type="ECO:0000256" key="2">
    <source>
        <dbReference type="ARBA" id="ARBA00005051"/>
    </source>
</evidence>
<dbReference type="Proteomes" id="UP001604335">
    <property type="component" value="Unassembled WGS sequence"/>
</dbReference>
<keyword evidence="6" id="KW-0418">Kinase</keyword>
<organism evidence="10 11">
    <name type="scientific">Limnothrix redekei LRLZ20PSL1</name>
    <dbReference type="NCBI Taxonomy" id="3112953"/>
    <lineage>
        <taxon>Bacteria</taxon>
        <taxon>Bacillati</taxon>
        <taxon>Cyanobacteriota</taxon>
        <taxon>Cyanophyceae</taxon>
        <taxon>Pseudanabaenales</taxon>
        <taxon>Pseudanabaenaceae</taxon>
        <taxon>Limnothrix</taxon>
    </lineage>
</organism>
<evidence type="ECO:0000256" key="5">
    <source>
        <dbReference type="ARBA" id="ARBA00022741"/>
    </source>
</evidence>
<reference evidence="11" key="1">
    <citation type="journal article" date="2024" name="Algal Res.">
        <title>Biochemical, toxicological and genomic investigation of a high-biomass producing Limnothrix strain isolated from Italian shallow drinking water reservoir.</title>
        <authorList>
            <person name="Simonazzi M."/>
            <person name="Shishido T.K."/>
            <person name="Delbaje E."/>
            <person name="Wahlsten M."/>
            <person name="Fewer D.P."/>
            <person name="Sivonen K."/>
            <person name="Pezzolesi L."/>
            <person name="Pistocchi R."/>
        </authorList>
    </citation>
    <scope>NUCLEOTIDE SEQUENCE [LARGE SCALE GENOMIC DNA]</scope>
    <source>
        <strain evidence="11">LRLZ20PSL1</strain>
    </source>
</reference>
<feature type="domain" description="7,8-dihydro-6-hydroxymethylpterin-pyrophosphokinase" evidence="9">
    <location>
        <begin position="95"/>
        <end position="106"/>
    </location>
</feature>
<gene>
    <name evidence="10" type="primary">folK</name>
    <name evidence="10" type="ORF">VPK24_12040</name>
</gene>
<keyword evidence="11" id="KW-1185">Reference proteome</keyword>
<comment type="pathway">
    <text evidence="2">Cofactor biosynthesis; tetrahydrofolate biosynthesis; 2-amino-4-hydroxy-6-hydroxymethyl-7,8-dihydropteridine diphosphate from 7,8-dihydroneopterin triphosphate: step 4/4.</text>
</comment>
<dbReference type="InterPro" id="IPR000550">
    <property type="entry name" value="Hppk"/>
</dbReference>
<protein>
    <recommendedName>
        <fullName evidence="3">2-amino-4-hydroxy-6-hydroxymethyldihydropteridine diphosphokinase</fullName>
        <ecNumber evidence="3">2.7.6.3</ecNumber>
    </recommendedName>
</protein>
<dbReference type="Gene3D" id="3.30.70.560">
    <property type="entry name" value="7,8-Dihydro-6-hydroxymethylpterin-pyrophosphokinase HPPK"/>
    <property type="match status" value="1"/>
</dbReference>
<dbReference type="InterPro" id="IPR035907">
    <property type="entry name" value="Hppk_sf"/>
</dbReference>
<evidence type="ECO:0000256" key="6">
    <source>
        <dbReference type="ARBA" id="ARBA00022777"/>
    </source>
</evidence>
<keyword evidence="8" id="KW-0289">Folate biosynthesis</keyword>